<protein>
    <submittedName>
        <fullName evidence="2">Uncharacterized protein</fullName>
    </submittedName>
</protein>
<reference evidence="2 3" key="2">
    <citation type="journal article" date="2011" name="Stand. Genomic Sci.">
        <title>Complete genome sequence of Isosphaera pallida type strain (IS1B).</title>
        <authorList>
            <consortium name="US DOE Joint Genome Institute (JGI-PGF)"/>
            <person name="Goker M."/>
            <person name="Cleland D."/>
            <person name="Saunders E."/>
            <person name="Lapidus A."/>
            <person name="Nolan M."/>
            <person name="Lucas S."/>
            <person name="Hammon N."/>
            <person name="Deshpande S."/>
            <person name="Cheng J.F."/>
            <person name="Tapia R."/>
            <person name="Han C."/>
            <person name="Goodwin L."/>
            <person name="Pitluck S."/>
            <person name="Liolios K."/>
            <person name="Pagani I."/>
            <person name="Ivanova N."/>
            <person name="Mavromatis K."/>
            <person name="Pati A."/>
            <person name="Chen A."/>
            <person name="Palaniappan K."/>
            <person name="Land M."/>
            <person name="Hauser L."/>
            <person name="Chang Y.J."/>
            <person name="Jeffries C.D."/>
            <person name="Detter J.C."/>
            <person name="Beck B."/>
            <person name="Woyke T."/>
            <person name="Bristow J."/>
            <person name="Eisen J.A."/>
            <person name="Markowitz V."/>
            <person name="Hugenholtz P."/>
            <person name="Kyrpides N.C."/>
            <person name="Klenk H.P."/>
        </authorList>
    </citation>
    <scope>NUCLEOTIDE SEQUENCE [LARGE SCALE GENOMIC DNA]</scope>
    <source>
        <strain evidence="3">ATCC 43644 / DSM 9630 / IS1B</strain>
    </source>
</reference>
<sequence>MDHSASLATVPHDPRRNPSYPAKIHAYEGPHWQAVVAQARSRVEAVRVALEGMAEAARQSKLRLYHQMLGALDQIEDMAKRLPGEVGDLYAEDRHKLEEAQAALDRLIARFHQP</sequence>
<evidence type="ECO:0000313" key="3">
    <source>
        <dbReference type="Proteomes" id="UP000008631"/>
    </source>
</evidence>
<gene>
    <name evidence="2" type="ordered locus">Isop_0531</name>
</gene>
<dbReference type="EMBL" id="CP002353">
    <property type="protein sequence ID" value="ADV61124.1"/>
    <property type="molecule type" value="Genomic_DNA"/>
</dbReference>
<evidence type="ECO:0000256" key="1">
    <source>
        <dbReference type="SAM" id="MobiDB-lite"/>
    </source>
</evidence>
<keyword evidence="3" id="KW-1185">Reference proteome</keyword>
<name>E8QZJ7_ISOPI</name>
<dbReference type="AlphaFoldDB" id="E8QZJ7"/>
<dbReference type="HOGENOM" id="CLU_2117699_0_0_0"/>
<evidence type="ECO:0000313" key="2">
    <source>
        <dbReference type="EMBL" id="ADV61124.1"/>
    </source>
</evidence>
<accession>E8QZJ7</accession>
<dbReference type="OrthoDB" id="278195at2"/>
<dbReference type="Proteomes" id="UP000008631">
    <property type="component" value="Chromosome"/>
</dbReference>
<dbReference type="KEGG" id="ipa:Isop_0531"/>
<reference key="1">
    <citation type="submission" date="2010-11" db="EMBL/GenBank/DDBJ databases">
        <title>The complete sequence of chromosome of Isophaera pallida ATCC 43644.</title>
        <authorList>
            <consortium name="US DOE Joint Genome Institute (JGI-PGF)"/>
            <person name="Lucas S."/>
            <person name="Copeland A."/>
            <person name="Lapidus A."/>
            <person name="Bruce D."/>
            <person name="Goodwin L."/>
            <person name="Pitluck S."/>
            <person name="Kyrpides N."/>
            <person name="Mavromatis K."/>
            <person name="Pagani I."/>
            <person name="Ivanova N."/>
            <person name="Saunders E."/>
            <person name="Brettin T."/>
            <person name="Detter J.C."/>
            <person name="Han C."/>
            <person name="Tapia R."/>
            <person name="Land M."/>
            <person name="Hauser L."/>
            <person name="Markowitz V."/>
            <person name="Cheng J.-F."/>
            <person name="Hugenholtz P."/>
            <person name="Woyke T."/>
            <person name="Wu D."/>
            <person name="Eisen J.A."/>
        </authorList>
    </citation>
    <scope>NUCLEOTIDE SEQUENCE</scope>
    <source>
        <strain>ATCC 43644</strain>
    </source>
</reference>
<dbReference type="RefSeq" id="WP_013563413.1">
    <property type="nucleotide sequence ID" value="NC_014962.1"/>
</dbReference>
<dbReference type="InParanoid" id="E8QZJ7"/>
<proteinExistence type="predicted"/>
<dbReference type="eggNOG" id="ENOG502ZD5I">
    <property type="taxonomic scope" value="Bacteria"/>
</dbReference>
<feature type="region of interest" description="Disordered" evidence="1">
    <location>
        <begin position="1"/>
        <end position="23"/>
    </location>
</feature>
<organism evidence="2 3">
    <name type="scientific">Isosphaera pallida (strain ATCC 43644 / DSM 9630 / IS1B)</name>
    <dbReference type="NCBI Taxonomy" id="575540"/>
    <lineage>
        <taxon>Bacteria</taxon>
        <taxon>Pseudomonadati</taxon>
        <taxon>Planctomycetota</taxon>
        <taxon>Planctomycetia</taxon>
        <taxon>Isosphaerales</taxon>
        <taxon>Isosphaeraceae</taxon>
        <taxon>Isosphaera</taxon>
    </lineage>
</organism>